<keyword evidence="2" id="KW-1185">Reference proteome</keyword>
<gene>
    <name evidence="1" type="ORF">ENSA5_21470</name>
</gene>
<accession>A0A2S9YCF7</accession>
<dbReference type="OrthoDB" id="5508683at2"/>
<dbReference type="AlphaFoldDB" id="A0A2S9YCF7"/>
<dbReference type="Proteomes" id="UP000237968">
    <property type="component" value="Unassembled WGS sequence"/>
</dbReference>
<name>A0A2S9YCF7_9BACT</name>
<organism evidence="1 2">
    <name type="scientific">Enhygromyxa salina</name>
    <dbReference type="NCBI Taxonomy" id="215803"/>
    <lineage>
        <taxon>Bacteria</taxon>
        <taxon>Pseudomonadati</taxon>
        <taxon>Myxococcota</taxon>
        <taxon>Polyangia</taxon>
        <taxon>Nannocystales</taxon>
        <taxon>Nannocystaceae</taxon>
        <taxon>Enhygromyxa</taxon>
    </lineage>
</organism>
<proteinExistence type="predicted"/>
<comment type="caution">
    <text evidence="1">The sequence shown here is derived from an EMBL/GenBank/DDBJ whole genome shotgun (WGS) entry which is preliminary data.</text>
</comment>
<reference evidence="1 2" key="1">
    <citation type="submission" date="2018-03" db="EMBL/GenBank/DDBJ databases">
        <title>Draft Genome Sequences of the Obligatory Marine Myxobacteria Enhygromyxa salina SWB005.</title>
        <authorList>
            <person name="Poehlein A."/>
            <person name="Moghaddam J.A."/>
            <person name="Harms H."/>
            <person name="Alanjari M."/>
            <person name="Koenig G.M."/>
            <person name="Daniel R."/>
            <person name="Schaeberle T.F."/>
        </authorList>
    </citation>
    <scope>NUCLEOTIDE SEQUENCE [LARGE SCALE GENOMIC DNA]</scope>
    <source>
        <strain evidence="1 2">SWB005</strain>
    </source>
</reference>
<evidence type="ECO:0000313" key="2">
    <source>
        <dbReference type="Proteomes" id="UP000237968"/>
    </source>
</evidence>
<dbReference type="RefSeq" id="WP_106391572.1">
    <property type="nucleotide sequence ID" value="NZ_PVNK01000112.1"/>
</dbReference>
<dbReference type="EMBL" id="PVNK01000112">
    <property type="protein sequence ID" value="PRQ02794.1"/>
    <property type="molecule type" value="Genomic_DNA"/>
</dbReference>
<protein>
    <submittedName>
        <fullName evidence="1">Uncharacterized protein</fullName>
    </submittedName>
</protein>
<evidence type="ECO:0000313" key="1">
    <source>
        <dbReference type="EMBL" id="PRQ02794.1"/>
    </source>
</evidence>
<sequence length="496" mass="51749">MSAAVSLGSLAGCAEQPSYLLSWTLVDAEALDEAPDDASLSSVKDCSEVGVSKVRVTTKLGGAVVDVSEYACFPGDAVEGPALEPGEYTLEVEGLRRSGEPWEPNEDMPATPRVAHDTATVSVSQGALPSVEFVLVAPPECDDGIDNDLDGKVDGKDPGCLLNAATGASATGSEDAESGVALVRPSVSFLANEAVKPFNVGVGYILLEVEVEAEAESGTQTQWVEFAEVADWQLDLSSSPFGLPLLSFDPAFYDALNTNFAGRTTALGPDLEPVTEAIDFEFTVDGDQIGFVTEVFEFTSDLFIDPIIEPLRLSLGLQLGAGDTSICELNGYTDLDDDGKLDDPIALERVWVRVRDADDQALDAATLGLAANAHAGGMIAPVDEAGGWVSFECPASNVSSAPLEWGSYRIEVEGRIGDETCFTLPETDEGLAQGLAPQPVDAQELYLDRVVEDGGPPPAACAECNELDAGAPGARQCDGATVCEDGICVTKAPTGG</sequence>